<evidence type="ECO:0000313" key="2">
    <source>
        <dbReference type="EMBL" id="ADG12891.1"/>
    </source>
</evidence>
<protein>
    <submittedName>
        <fullName evidence="2">Radical SAM domain protein</fullName>
    </submittedName>
</protein>
<dbReference type="AlphaFoldDB" id="D5VQN8"/>
<dbReference type="GeneID" id="9131220"/>
<dbReference type="InterPro" id="IPR058240">
    <property type="entry name" value="rSAM_sf"/>
</dbReference>
<dbReference type="OrthoDB" id="358785at2157"/>
<evidence type="ECO:0000259" key="1">
    <source>
        <dbReference type="PROSITE" id="PS51918"/>
    </source>
</evidence>
<dbReference type="Gene3D" id="3.80.30.20">
    <property type="entry name" value="tm_1862 like domain"/>
    <property type="match status" value="1"/>
</dbReference>
<dbReference type="Proteomes" id="UP000002061">
    <property type="component" value="Chromosome"/>
</dbReference>
<dbReference type="InterPro" id="IPR007197">
    <property type="entry name" value="rSAM"/>
</dbReference>
<dbReference type="SFLD" id="SFLDS00029">
    <property type="entry name" value="Radical_SAM"/>
    <property type="match status" value="1"/>
</dbReference>
<dbReference type="GO" id="GO:0051536">
    <property type="term" value="F:iron-sulfur cluster binding"/>
    <property type="evidence" value="ECO:0007669"/>
    <property type="project" value="InterPro"/>
</dbReference>
<dbReference type="PROSITE" id="PS51918">
    <property type="entry name" value="RADICAL_SAM"/>
    <property type="match status" value="1"/>
</dbReference>
<name>D5VQN8_METIM</name>
<dbReference type="HOGENOM" id="CLU_533842_0_0_2"/>
<dbReference type="PANTHER" id="PTHR43324">
    <property type="match status" value="1"/>
</dbReference>
<dbReference type="eggNOG" id="arCOG01359">
    <property type="taxonomic scope" value="Archaea"/>
</dbReference>
<dbReference type="InterPro" id="IPR006638">
    <property type="entry name" value="Elp3/MiaA/NifB-like_rSAM"/>
</dbReference>
<gene>
    <name evidence="2" type="ordered locus">Metin_0220</name>
</gene>
<dbReference type="EMBL" id="CP002009">
    <property type="protein sequence ID" value="ADG12891.1"/>
    <property type="molecule type" value="Genomic_DNA"/>
</dbReference>
<organism evidence="2 3">
    <name type="scientific">Methanocaldococcus infernus (strain DSM 11812 / JCM 15783 / ME)</name>
    <dbReference type="NCBI Taxonomy" id="573063"/>
    <lineage>
        <taxon>Archaea</taxon>
        <taxon>Methanobacteriati</taxon>
        <taxon>Methanobacteriota</taxon>
        <taxon>Methanomada group</taxon>
        <taxon>Methanococci</taxon>
        <taxon>Methanococcales</taxon>
        <taxon>Methanocaldococcaceae</taxon>
        <taxon>Methanocaldococcus</taxon>
    </lineage>
</organism>
<dbReference type="Pfam" id="PF04055">
    <property type="entry name" value="Radical_SAM"/>
    <property type="match status" value="1"/>
</dbReference>
<dbReference type="GO" id="GO:0003824">
    <property type="term" value="F:catalytic activity"/>
    <property type="evidence" value="ECO:0007669"/>
    <property type="project" value="InterPro"/>
</dbReference>
<keyword evidence="3" id="KW-1185">Reference proteome</keyword>
<dbReference type="SMART" id="SM00729">
    <property type="entry name" value="Elp3"/>
    <property type="match status" value="1"/>
</dbReference>
<feature type="domain" description="Radical SAM core" evidence="1">
    <location>
        <begin position="174"/>
        <end position="431"/>
    </location>
</feature>
<dbReference type="RefSeq" id="WP_013099637.1">
    <property type="nucleotide sequence ID" value="NC_014122.1"/>
</dbReference>
<sequence length="502" mass="57507">MRALILDGYTDEPAGLGVPPYIGTYPRYAYGVLDKYRVETDYITIDKFRSSKIDLEKYDLLICICGFHTPGKYLNAKPADLKEMAIIASKFNGIKILGGPAATRFGSSQIGGTLKDEKKYKEVFDIVAEGDLEAVLEDFLKFGLERVDNKRYRSYEELREIAIRGAKIVKKHPNFPYIIAEIESYRGCPRALSKGCSFCVEPRRFGLPKFRDEKDIYEEVKALSEEGVKFFRVGRQPCIYSYKAIDTEKEEVPKPNVEAIEKLFKSLSSLKPRVLHIDNANPAVIARHEEESREITKILVKYCTSGNVAAFGVESFDEKVIKANNLLTTPEDTLKAIEILNEIGGERGETGLPKLLPGINLLFGLKGESKKTFKINYEYLKLIYDKGLMLRRINIRQVVPFYSTDISLKDVKKAEKRRELFLWFKKKIREEIDNKMLRRVVPKGTILKDVFMEVKKDNLYFGRQFGSYPLLVGVKDKVELKKFYDVKVVDYGMRSITGEIYL</sequence>
<proteinExistence type="predicted"/>
<dbReference type="KEGG" id="mif:Metin_0220"/>
<dbReference type="STRING" id="573063.Metin_0220"/>
<dbReference type="SUPFAM" id="SSF102114">
    <property type="entry name" value="Radical SAM enzymes"/>
    <property type="match status" value="1"/>
</dbReference>
<accession>D5VQN8</accession>
<dbReference type="InterPro" id="IPR023404">
    <property type="entry name" value="rSAM_horseshoe"/>
</dbReference>
<evidence type="ECO:0000313" key="3">
    <source>
        <dbReference type="Proteomes" id="UP000002061"/>
    </source>
</evidence>
<dbReference type="PANTHER" id="PTHR43324:SF1">
    <property type="entry name" value="RADICAL SAM CORE DOMAIN-CONTAINING PROTEIN"/>
    <property type="match status" value="1"/>
</dbReference>
<dbReference type="SFLD" id="SFLDG01082">
    <property type="entry name" value="B12-binding_domain_containing"/>
    <property type="match status" value="1"/>
</dbReference>
<reference evidence="2" key="1">
    <citation type="submission" date="2010-04" db="EMBL/GenBank/DDBJ databases">
        <title>Complete sequence of Methanocaldococcus infernus ME.</title>
        <authorList>
            <consortium name="US DOE Joint Genome Institute"/>
            <person name="Lucas S."/>
            <person name="Copeland A."/>
            <person name="Lapidus A."/>
            <person name="Cheng J.-F."/>
            <person name="Bruce D."/>
            <person name="Goodwin L."/>
            <person name="Pitluck S."/>
            <person name="Munk A.C."/>
            <person name="Detter J.C."/>
            <person name="Han C."/>
            <person name="Tapia R."/>
            <person name="Land M."/>
            <person name="Hauser L."/>
            <person name="Kyrpides N."/>
            <person name="Mikhailova N."/>
            <person name="Sieprawska-Lupa M."/>
            <person name="Whitman W.B."/>
            <person name="Woyke T."/>
        </authorList>
    </citation>
    <scope>NUCLEOTIDE SEQUENCE [LARGE SCALE GENOMIC DNA]</scope>
    <source>
        <strain evidence="2">ME</strain>
    </source>
</reference>